<evidence type="ECO:0000313" key="9">
    <source>
        <dbReference type="EMBL" id="KAH9328843.1"/>
    </source>
</evidence>
<dbReference type="Gene3D" id="2.10.109.10">
    <property type="entry name" value="Umud Fragment, subunit A"/>
    <property type="match status" value="1"/>
</dbReference>
<dbReference type="PANTHER" id="PTHR12383">
    <property type="entry name" value="PROTEASE FAMILY S26 MITOCHONDRIAL INNER MEMBRANE PROTEASE-RELATED"/>
    <property type="match status" value="1"/>
</dbReference>
<dbReference type="GO" id="GO:0042720">
    <property type="term" value="C:mitochondrial inner membrane peptidase complex"/>
    <property type="evidence" value="ECO:0007669"/>
    <property type="project" value="TreeGrafter"/>
</dbReference>
<evidence type="ECO:0000256" key="4">
    <source>
        <dbReference type="ARBA" id="ARBA00023128"/>
    </source>
</evidence>
<keyword evidence="2" id="KW-0999">Mitochondrion inner membrane</keyword>
<comment type="caution">
    <text evidence="9">The sequence shown here is derived from an EMBL/GenBank/DDBJ whole genome shotgun (WGS) entry which is preliminary data.</text>
</comment>
<feature type="domain" description="Peptidase S26" evidence="8">
    <location>
        <begin position="68"/>
        <end position="109"/>
    </location>
</feature>
<comment type="subcellular location">
    <subcellularLocation>
        <location evidence="1">Mitochondrion inner membrane</location>
    </subcellularLocation>
</comment>
<dbReference type="InterPro" id="IPR019533">
    <property type="entry name" value="Peptidase_S26"/>
</dbReference>
<feature type="non-terminal residue" evidence="9">
    <location>
        <position position="1"/>
    </location>
</feature>
<feature type="domain" description="Peptidase S26" evidence="8">
    <location>
        <begin position="3"/>
        <end position="60"/>
    </location>
</feature>
<dbReference type="Pfam" id="PF10502">
    <property type="entry name" value="Peptidase_S26"/>
    <property type="match status" value="2"/>
</dbReference>
<feature type="active site" evidence="7">
    <location>
        <position position="4"/>
    </location>
</feature>
<keyword evidence="5" id="KW-0472">Membrane</keyword>
<dbReference type="InterPro" id="IPR036286">
    <property type="entry name" value="LexA/Signal_pep-like_sf"/>
</dbReference>
<gene>
    <name evidence="9" type="ORF">KI387_000951</name>
</gene>
<reference evidence="9 10" key="1">
    <citation type="journal article" date="2021" name="Nat. Plants">
        <title>The Taxus genome provides insights into paclitaxel biosynthesis.</title>
        <authorList>
            <person name="Xiong X."/>
            <person name="Gou J."/>
            <person name="Liao Q."/>
            <person name="Li Y."/>
            <person name="Zhou Q."/>
            <person name="Bi G."/>
            <person name="Li C."/>
            <person name="Du R."/>
            <person name="Wang X."/>
            <person name="Sun T."/>
            <person name="Guo L."/>
            <person name="Liang H."/>
            <person name="Lu P."/>
            <person name="Wu Y."/>
            <person name="Zhang Z."/>
            <person name="Ro D.K."/>
            <person name="Shang Y."/>
            <person name="Huang S."/>
            <person name="Yan J."/>
        </authorList>
    </citation>
    <scope>NUCLEOTIDE SEQUENCE [LARGE SCALE GENOMIC DNA]</scope>
    <source>
        <strain evidence="9">Ta-2019</strain>
    </source>
</reference>
<dbReference type="PRINTS" id="PR00727">
    <property type="entry name" value="LEADERPTASE"/>
</dbReference>
<dbReference type="OMA" id="GATICKR"/>
<protein>
    <recommendedName>
        <fullName evidence="8">Peptidase S26 domain-containing protein</fullName>
    </recommendedName>
</protein>
<dbReference type="InterPro" id="IPR052064">
    <property type="entry name" value="Mito_IMP1_subunit"/>
</dbReference>
<dbReference type="GO" id="GO:0006627">
    <property type="term" value="P:protein processing involved in protein targeting to mitochondrion"/>
    <property type="evidence" value="ECO:0007669"/>
    <property type="project" value="TreeGrafter"/>
</dbReference>
<feature type="active site" evidence="7">
    <location>
        <position position="48"/>
    </location>
</feature>
<evidence type="ECO:0000256" key="3">
    <source>
        <dbReference type="ARBA" id="ARBA00022801"/>
    </source>
</evidence>
<dbReference type="GO" id="GO:0006465">
    <property type="term" value="P:signal peptide processing"/>
    <property type="evidence" value="ECO:0007669"/>
    <property type="project" value="InterPro"/>
</dbReference>
<dbReference type="AlphaFoldDB" id="A0AA38GVF7"/>
<evidence type="ECO:0000259" key="8">
    <source>
        <dbReference type="Pfam" id="PF10502"/>
    </source>
</evidence>
<dbReference type="EMBL" id="JAHRHJ020000001">
    <property type="protein sequence ID" value="KAH9328843.1"/>
    <property type="molecule type" value="Genomic_DNA"/>
</dbReference>
<evidence type="ECO:0000256" key="5">
    <source>
        <dbReference type="ARBA" id="ARBA00023136"/>
    </source>
</evidence>
<dbReference type="GO" id="GO:0004252">
    <property type="term" value="F:serine-type endopeptidase activity"/>
    <property type="evidence" value="ECO:0007669"/>
    <property type="project" value="InterPro"/>
</dbReference>
<organism evidence="9 10">
    <name type="scientific">Taxus chinensis</name>
    <name type="common">Chinese yew</name>
    <name type="synonym">Taxus wallichiana var. chinensis</name>
    <dbReference type="NCBI Taxonomy" id="29808"/>
    <lineage>
        <taxon>Eukaryota</taxon>
        <taxon>Viridiplantae</taxon>
        <taxon>Streptophyta</taxon>
        <taxon>Embryophyta</taxon>
        <taxon>Tracheophyta</taxon>
        <taxon>Spermatophyta</taxon>
        <taxon>Pinopsida</taxon>
        <taxon>Pinidae</taxon>
        <taxon>Conifers II</taxon>
        <taxon>Cupressales</taxon>
        <taxon>Taxaceae</taxon>
        <taxon>Taxus</taxon>
    </lineage>
</organism>
<evidence type="ECO:0000256" key="1">
    <source>
        <dbReference type="ARBA" id="ARBA00004273"/>
    </source>
</evidence>
<dbReference type="Proteomes" id="UP000824469">
    <property type="component" value="Unassembled WGS sequence"/>
</dbReference>
<accession>A0AA38GVF7</accession>
<dbReference type="CDD" id="cd06530">
    <property type="entry name" value="S26_SPase_I"/>
    <property type="match status" value="1"/>
</dbReference>
<evidence type="ECO:0000256" key="7">
    <source>
        <dbReference type="PIRSR" id="PIRSR600223-1"/>
    </source>
</evidence>
<dbReference type="PANTHER" id="PTHR12383:SF16">
    <property type="entry name" value="MITOCHONDRIAL INNER MEMBRANE PROTEASE SUBUNIT 1"/>
    <property type="match status" value="1"/>
</dbReference>
<dbReference type="SUPFAM" id="SSF51306">
    <property type="entry name" value="LexA/Signal peptidase"/>
    <property type="match status" value="1"/>
</dbReference>
<sequence>MGPSMLPTFNISGDVLLADKLSARFGKIKRGDLVLVRSPQNPRKTVCKRVTGMEGDCVDFYKTDDGEQNQHVVVPKGHVWIQGDNLSVSNDSRNYGPVPCALIDGKIFLR</sequence>
<keyword evidence="4" id="KW-0496">Mitochondrion</keyword>
<keyword evidence="10" id="KW-1185">Reference proteome</keyword>
<evidence type="ECO:0000313" key="10">
    <source>
        <dbReference type="Proteomes" id="UP000824469"/>
    </source>
</evidence>
<comment type="similarity">
    <text evidence="6">Belongs to the peptidase S26 family. IMP1 subfamily.</text>
</comment>
<keyword evidence="3" id="KW-0378">Hydrolase</keyword>
<evidence type="ECO:0000256" key="2">
    <source>
        <dbReference type="ARBA" id="ARBA00022792"/>
    </source>
</evidence>
<proteinExistence type="inferred from homology"/>
<dbReference type="PROSITE" id="PS00761">
    <property type="entry name" value="SPASE_I_3"/>
    <property type="match status" value="1"/>
</dbReference>
<dbReference type="InterPro" id="IPR019758">
    <property type="entry name" value="Pept_S26A_signal_pept_1_CS"/>
</dbReference>
<evidence type="ECO:0000256" key="6">
    <source>
        <dbReference type="ARBA" id="ARBA00038445"/>
    </source>
</evidence>
<dbReference type="InterPro" id="IPR000223">
    <property type="entry name" value="Pept_S26A_signal_pept_1"/>
</dbReference>
<name>A0AA38GVF7_TAXCH</name>